<dbReference type="InterPro" id="IPR032696">
    <property type="entry name" value="SQ_cyclase_C"/>
</dbReference>
<dbReference type="Proteomes" id="UP001499909">
    <property type="component" value="Unassembled WGS sequence"/>
</dbReference>
<dbReference type="RefSeq" id="WP_345112721.1">
    <property type="nucleotide sequence ID" value="NZ_BAABDH010000034.1"/>
</dbReference>
<dbReference type="SUPFAM" id="SSF48239">
    <property type="entry name" value="Terpenoid cyclases/Protein prenyltransferases"/>
    <property type="match status" value="1"/>
</dbReference>
<protein>
    <recommendedName>
        <fullName evidence="1">Squalene cyclase C-terminal domain-containing protein</fullName>
    </recommendedName>
</protein>
<accession>A0ABP7N284</accession>
<dbReference type="Pfam" id="PF13243">
    <property type="entry name" value="SQHop_cyclase_C"/>
    <property type="match status" value="1"/>
</dbReference>
<gene>
    <name evidence="2" type="ORF">GCM10022406_17910</name>
</gene>
<proteinExistence type="predicted"/>
<name>A0ABP7N284_9BACT</name>
<dbReference type="EMBL" id="BAABDH010000034">
    <property type="protein sequence ID" value="GAA3933720.1"/>
    <property type="molecule type" value="Genomic_DNA"/>
</dbReference>
<sequence length="649" mass="72022">MESIKQFIAALAIDAELKAELAADQLLQKHGLYLRLARYLAPAFPPLPATVLGNLTGYSYVYFRFLLGLDSLLDSQSTSGVRSAQRLFSSLEMHEQAVRGLGQLFPTIDEFWPAFGQCKQEYAAANLREKHLSALRTDITETQFEEIAAGKSAVCYAMVHALSSLSGSTAPVAELRRCLQHLHVALQYLDDVEDFRQDWQQGQYTYAHYLVESHLRAGGLAVGELALAARHRHLYTSGVAQLLLQRGHDHYAHSLAIADALGLPELGRYLQQQLVKCQSYQQDVDRLLQKTRIKAGKSFTPLYPELPPASPQVLQTAVQKGLQHLRLSRDAQGCWTDFMTSAGQSKLWVTAYAGLQLAEIKEGQRIAHDAFDASAFLPASYNESIMQDGDSTNFSMGLSRKVWGETTPQQLQTWLAFMDADGGWVTYRNGAQLRQRLELPAHVRVDAWLTPKLCVTAAAAYVLALYQELTPQYEASCAYLVRHQHADGSWESYWWTSSIYATAFAVLALARRPEHEGACEAARQWLAARQAPTGAWHDDTPGAQPSAFFTALALKALLTDPTERYAAATEQGASWLLGHQTSDGSWIPSRILRIPATDVHEPQTVKHWRASSFGVNVLVDDHNRIFTTSTALNALSVFAKTRALTPAYC</sequence>
<evidence type="ECO:0000313" key="3">
    <source>
        <dbReference type="Proteomes" id="UP001499909"/>
    </source>
</evidence>
<dbReference type="Gene3D" id="1.50.10.20">
    <property type="match status" value="1"/>
</dbReference>
<comment type="caution">
    <text evidence="2">The sequence shown here is derived from an EMBL/GenBank/DDBJ whole genome shotgun (WGS) entry which is preliminary data.</text>
</comment>
<evidence type="ECO:0000313" key="2">
    <source>
        <dbReference type="EMBL" id="GAA3933720.1"/>
    </source>
</evidence>
<reference evidence="3" key="1">
    <citation type="journal article" date="2019" name="Int. J. Syst. Evol. Microbiol.">
        <title>The Global Catalogue of Microorganisms (GCM) 10K type strain sequencing project: providing services to taxonomists for standard genome sequencing and annotation.</title>
        <authorList>
            <consortium name="The Broad Institute Genomics Platform"/>
            <consortium name="The Broad Institute Genome Sequencing Center for Infectious Disease"/>
            <person name="Wu L."/>
            <person name="Ma J."/>
        </authorList>
    </citation>
    <scope>NUCLEOTIDE SEQUENCE [LARGE SCALE GENOMIC DNA]</scope>
    <source>
        <strain evidence="3">JCM 17214</strain>
    </source>
</reference>
<evidence type="ECO:0000259" key="1">
    <source>
        <dbReference type="Pfam" id="PF13243"/>
    </source>
</evidence>
<dbReference type="SUPFAM" id="SSF48576">
    <property type="entry name" value="Terpenoid synthases"/>
    <property type="match status" value="1"/>
</dbReference>
<feature type="domain" description="Squalene cyclase C-terminal" evidence="1">
    <location>
        <begin position="412"/>
        <end position="587"/>
    </location>
</feature>
<keyword evidence="3" id="KW-1185">Reference proteome</keyword>
<dbReference type="InterPro" id="IPR008949">
    <property type="entry name" value="Isoprenoid_synthase_dom_sf"/>
</dbReference>
<dbReference type="InterPro" id="IPR008930">
    <property type="entry name" value="Terpenoid_cyclase/PrenylTrfase"/>
</dbReference>
<organism evidence="2 3">
    <name type="scientific">Hymenobacter algoricola</name>
    <dbReference type="NCBI Taxonomy" id="486267"/>
    <lineage>
        <taxon>Bacteria</taxon>
        <taxon>Pseudomonadati</taxon>
        <taxon>Bacteroidota</taxon>
        <taxon>Cytophagia</taxon>
        <taxon>Cytophagales</taxon>
        <taxon>Hymenobacteraceae</taxon>
        <taxon>Hymenobacter</taxon>
    </lineage>
</organism>